<proteinExistence type="predicted"/>
<dbReference type="EMBL" id="UINC01074144">
    <property type="protein sequence ID" value="SVC11050.1"/>
    <property type="molecule type" value="Genomic_DNA"/>
</dbReference>
<evidence type="ECO:0008006" key="2">
    <source>
        <dbReference type="Google" id="ProtNLM"/>
    </source>
</evidence>
<dbReference type="InterPro" id="IPR016181">
    <property type="entry name" value="Acyl_CoA_acyltransferase"/>
</dbReference>
<evidence type="ECO:0000313" key="1">
    <source>
        <dbReference type="EMBL" id="SVC11050.1"/>
    </source>
</evidence>
<dbReference type="SUPFAM" id="SSF55729">
    <property type="entry name" value="Acyl-CoA N-acyltransferases (Nat)"/>
    <property type="match status" value="1"/>
</dbReference>
<reference evidence="1" key="1">
    <citation type="submission" date="2018-05" db="EMBL/GenBank/DDBJ databases">
        <authorList>
            <person name="Lanie J.A."/>
            <person name="Ng W.-L."/>
            <person name="Kazmierczak K.M."/>
            <person name="Andrzejewski T.M."/>
            <person name="Davidsen T.M."/>
            <person name="Wayne K.J."/>
            <person name="Tettelin H."/>
            <person name="Glass J.I."/>
            <person name="Rusch D."/>
            <person name="Podicherti R."/>
            <person name="Tsui H.-C.T."/>
            <person name="Winkler M.E."/>
        </authorList>
    </citation>
    <scope>NUCLEOTIDE SEQUENCE</scope>
</reference>
<feature type="non-terminal residue" evidence="1">
    <location>
        <position position="1"/>
    </location>
</feature>
<name>A0A382JFZ6_9ZZZZ</name>
<dbReference type="AlphaFoldDB" id="A0A382JFZ6"/>
<organism evidence="1">
    <name type="scientific">marine metagenome</name>
    <dbReference type="NCBI Taxonomy" id="408172"/>
    <lineage>
        <taxon>unclassified sequences</taxon>
        <taxon>metagenomes</taxon>
        <taxon>ecological metagenomes</taxon>
    </lineage>
</organism>
<protein>
    <recommendedName>
        <fullName evidence="2">N-acetyltransferase domain-containing protein</fullName>
    </recommendedName>
</protein>
<accession>A0A382JFZ6</accession>
<sequence>KKVEETLLAYIIKVAKSNKAHFLMGEFIPSKKNKLAEEFYQKCGFKKFQNKDKTHVWEFDLKYEFPFPDFIKFKINR</sequence>
<dbReference type="Gene3D" id="3.40.630.30">
    <property type="match status" value="1"/>
</dbReference>
<gene>
    <name evidence="1" type="ORF">METZ01_LOCUS263904</name>
</gene>